<dbReference type="InterPro" id="IPR051840">
    <property type="entry name" value="NifX/NifY_domain"/>
</dbReference>
<evidence type="ECO:0000313" key="5">
    <source>
        <dbReference type="Proteomes" id="UP000284605"/>
    </source>
</evidence>
<dbReference type="InterPro" id="IPR036105">
    <property type="entry name" value="DiNase_FeMo-co_biosyn_sf"/>
</dbReference>
<dbReference type="GO" id="GO:0009399">
    <property type="term" value="P:nitrogen fixation"/>
    <property type="evidence" value="ECO:0007669"/>
    <property type="project" value="InterPro"/>
</dbReference>
<dbReference type="SUPFAM" id="SSF53146">
    <property type="entry name" value="Nitrogenase accessory factor-like"/>
    <property type="match status" value="1"/>
</dbReference>
<comment type="similarity">
    <text evidence="1">Belongs to the NifX/NifY family.</text>
</comment>
<name>A0A418W936_9PROT</name>
<dbReference type="Gene3D" id="3.30.420.130">
    <property type="entry name" value="Dinitrogenase iron-molybdenum cofactor biosynthesis domain"/>
    <property type="match status" value="1"/>
</dbReference>
<dbReference type="InterPro" id="IPR013480">
    <property type="entry name" value="NifX"/>
</dbReference>
<reference evidence="4 5" key="1">
    <citation type="submission" date="2018-09" db="EMBL/GenBank/DDBJ databases">
        <authorList>
            <person name="Zhu H."/>
        </authorList>
    </citation>
    <scope>NUCLEOTIDE SEQUENCE [LARGE SCALE GENOMIC DNA]</scope>
    <source>
        <strain evidence="4 5">K1W22B-8</strain>
    </source>
</reference>
<dbReference type="GO" id="GO:0051540">
    <property type="term" value="F:metal cluster binding"/>
    <property type="evidence" value="ECO:0007669"/>
    <property type="project" value="InterPro"/>
</dbReference>
<dbReference type="PANTHER" id="PTHR33937:SF1">
    <property type="entry name" value="IRON-MOLIBDENUM COFACTOR PROCESSING PROTEIN"/>
    <property type="match status" value="1"/>
</dbReference>
<dbReference type="InterPro" id="IPR034169">
    <property type="entry name" value="NifX-like"/>
</dbReference>
<feature type="domain" description="Dinitrogenase iron-molybdenum cofactor biosynthesis" evidence="3">
    <location>
        <begin position="32"/>
        <end position="129"/>
    </location>
</feature>
<organism evidence="4 5">
    <name type="scientific">Oleomonas cavernae</name>
    <dbReference type="NCBI Taxonomy" id="2320859"/>
    <lineage>
        <taxon>Bacteria</taxon>
        <taxon>Pseudomonadati</taxon>
        <taxon>Pseudomonadota</taxon>
        <taxon>Alphaproteobacteria</taxon>
        <taxon>Acetobacterales</taxon>
        <taxon>Acetobacteraceae</taxon>
        <taxon>Oleomonas</taxon>
    </lineage>
</organism>
<evidence type="ECO:0000256" key="1">
    <source>
        <dbReference type="ARBA" id="ARBA00010285"/>
    </source>
</evidence>
<dbReference type="CDD" id="cd00853">
    <property type="entry name" value="NifX"/>
    <property type="match status" value="1"/>
</dbReference>
<dbReference type="RefSeq" id="WP_119777171.1">
    <property type="nucleotide sequence ID" value="NZ_QYUK01000011.1"/>
</dbReference>
<protein>
    <submittedName>
        <fullName evidence="4">Nitrogen fixation protein NifX</fullName>
    </submittedName>
</protein>
<dbReference type="Proteomes" id="UP000284605">
    <property type="component" value="Unassembled WGS sequence"/>
</dbReference>
<gene>
    <name evidence="4" type="primary">nifX</name>
    <name evidence="4" type="ORF">D3874_05385</name>
</gene>
<dbReference type="EMBL" id="QYUK01000011">
    <property type="protein sequence ID" value="RJF86525.1"/>
    <property type="molecule type" value="Genomic_DNA"/>
</dbReference>
<dbReference type="NCBIfam" id="TIGR02663">
    <property type="entry name" value="nifX"/>
    <property type="match status" value="1"/>
</dbReference>
<dbReference type="Pfam" id="PF02579">
    <property type="entry name" value="Nitro_FeMo-Co"/>
    <property type="match status" value="1"/>
</dbReference>
<keyword evidence="5" id="KW-1185">Reference proteome</keyword>
<dbReference type="PANTHER" id="PTHR33937">
    <property type="entry name" value="IRON-MOLYBDENUM PROTEIN-RELATED-RELATED"/>
    <property type="match status" value="1"/>
</dbReference>
<evidence type="ECO:0000313" key="4">
    <source>
        <dbReference type="EMBL" id="RJF86525.1"/>
    </source>
</evidence>
<sequence length="159" mass="17462">MRRLQLVETAPESAPETVPRLRIAIATQDMKALNAHFGSARKFAVYDVTPQDSRFVEAVEFGTVSDESGKHRNEGDDRIGPKVDALRGCNLLFCLAIGGPSAVKVVNARIHPVKLPAPEPIEAIIAKVQTMMTGNPPPWLRKVMSAQPERSMAYLDEED</sequence>
<evidence type="ECO:0000259" key="3">
    <source>
        <dbReference type="Pfam" id="PF02579"/>
    </source>
</evidence>
<comment type="caution">
    <text evidence="4">The sequence shown here is derived from an EMBL/GenBank/DDBJ whole genome shotgun (WGS) entry which is preliminary data.</text>
</comment>
<keyword evidence="2" id="KW-0535">Nitrogen fixation</keyword>
<accession>A0A418W936</accession>
<dbReference type="OrthoDB" id="9797941at2"/>
<evidence type="ECO:0000256" key="2">
    <source>
        <dbReference type="ARBA" id="ARBA00023231"/>
    </source>
</evidence>
<proteinExistence type="inferred from homology"/>
<dbReference type="InterPro" id="IPR003731">
    <property type="entry name" value="Di-Nase_FeMo-co_biosynth"/>
</dbReference>
<dbReference type="AlphaFoldDB" id="A0A418W936"/>